<dbReference type="PANTHER" id="PTHR40633:SF1">
    <property type="entry name" value="GPI ANCHORED SERINE-THREONINE RICH PROTEIN (AFU_ORTHOLOGUE AFUA_1G03630)"/>
    <property type="match status" value="1"/>
</dbReference>
<dbReference type="Proteomes" id="UP000053029">
    <property type="component" value="Unassembled WGS sequence"/>
</dbReference>
<evidence type="ECO:0000259" key="4">
    <source>
        <dbReference type="Pfam" id="PF10342"/>
    </source>
</evidence>
<sequence length="291" mass="28561">MPSLSTSLFAAGLATLAQAFTAPGAQTWGPLLTPDVSSPVTQGEQFTVTWDPEKHPTDGVTVSLVLCHGPSTNCVLQDTAIAEGLPAAQKSFDWDVPCDLEAGTQNTPTGYGMLVIVDGTGEFQYSTQFSVLEGKSCSGSSSSSSSSSGSSSSSSKISVSATTVTGSSGTSIILGPPAYQTGTNTWGASGNSSWATTATPTGSNGWNGGATSTPVSSSDWGNYSTLPGTTVIATESTLTTAPSGGSTVAAESTGTASGPAASASAFDGGAGRVGYSAAGLVIAGAVAVLAL</sequence>
<protein>
    <submittedName>
        <fullName evidence="5">Unplaced genomic scaffold supercont1.1, whole genome shotgun sequence</fullName>
    </submittedName>
</protein>
<dbReference type="OrthoDB" id="4094614at2759"/>
<dbReference type="PANTHER" id="PTHR40633">
    <property type="entry name" value="MATRIX PROTEIN, PUTATIVE (AFU_ORTHOLOGUE AFUA_8G05410)-RELATED"/>
    <property type="match status" value="1"/>
</dbReference>
<proteinExistence type="predicted"/>
<feature type="domain" description="Yeast cell wall synthesis Kre9/Knh1-like N-terminal" evidence="4">
    <location>
        <begin position="33"/>
        <end position="131"/>
    </location>
</feature>
<keyword evidence="6" id="KW-1185">Reference proteome</keyword>
<dbReference type="RefSeq" id="XP_013289944.1">
    <property type="nucleotide sequence ID" value="XM_013434490.1"/>
</dbReference>
<accession>A0A0D2E7Q3</accession>
<organism evidence="5 6">
    <name type="scientific">Fonsecaea pedrosoi CBS 271.37</name>
    <dbReference type="NCBI Taxonomy" id="1442368"/>
    <lineage>
        <taxon>Eukaryota</taxon>
        <taxon>Fungi</taxon>
        <taxon>Dikarya</taxon>
        <taxon>Ascomycota</taxon>
        <taxon>Pezizomycotina</taxon>
        <taxon>Eurotiomycetes</taxon>
        <taxon>Chaetothyriomycetidae</taxon>
        <taxon>Chaetothyriales</taxon>
        <taxon>Herpotrichiellaceae</taxon>
        <taxon>Fonsecaea</taxon>
    </lineage>
</organism>
<dbReference type="Pfam" id="PF10342">
    <property type="entry name" value="Kre9_KNH"/>
    <property type="match status" value="1"/>
</dbReference>
<dbReference type="InterPro" id="IPR018466">
    <property type="entry name" value="Kre9/Knh1-like_N"/>
</dbReference>
<evidence type="ECO:0000256" key="3">
    <source>
        <dbReference type="SAM" id="SignalP"/>
    </source>
</evidence>
<feature type="compositionally biased region" description="Low complexity" evidence="2">
    <location>
        <begin position="249"/>
        <end position="262"/>
    </location>
</feature>
<evidence type="ECO:0000313" key="6">
    <source>
        <dbReference type="Proteomes" id="UP000053029"/>
    </source>
</evidence>
<gene>
    <name evidence="5" type="ORF">Z517_01530</name>
</gene>
<dbReference type="GeneID" id="25301020"/>
<feature type="chain" id="PRO_5002241126" evidence="3">
    <location>
        <begin position="20"/>
        <end position="291"/>
    </location>
</feature>
<dbReference type="InterPro" id="IPR052982">
    <property type="entry name" value="SRP1/TIP1-like"/>
</dbReference>
<feature type="region of interest" description="Disordered" evidence="2">
    <location>
        <begin position="184"/>
        <end position="221"/>
    </location>
</feature>
<dbReference type="EMBL" id="KN846969">
    <property type="protein sequence ID" value="KIW86136.1"/>
    <property type="molecule type" value="Genomic_DNA"/>
</dbReference>
<evidence type="ECO:0000256" key="1">
    <source>
        <dbReference type="ARBA" id="ARBA00022729"/>
    </source>
</evidence>
<name>A0A0D2E7Q3_9EURO</name>
<feature type="region of interest" description="Disordered" evidence="2">
    <location>
        <begin position="239"/>
        <end position="262"/>
    </location>
</feature>
<dbReference type="AlphaFoldDB" id="A0A0D2E7Q3"/>
<feature type="signal peptide" evidence="3">
    <location>
        <begin position="1"/>
        <end position="19"/>
    </location>
</feature>
<dbReference type="HOGENOM" id="CLU_087647_0_0_1"/>
<reference evidence="5 6" key="1">
    <citation type="submission" date="2015-01" db="EMBL/GenBank/DDBJ databases">
        <title>The Genome Sequence of Fonsecaea pedrosoi CBS 271.37.</title>
        <authorList>
            <consortium name="The Broad Institute Genomics Platform"/>
            <person name="Cuomo C."/>
            <person name="de Hoog S."/>
            <person name="Gorbushina A."/>
            <person name="Stielow B."/>
            <person name="Teixiera M."/>
            <person name="Abouelleil A."/>
            <person name="Chapman S.B."/>
            <person name="Priest M."/>
            <person name="Young S.K."/>
            <person name="Wortman J."/>
            <person name="Nusbaum C."/>
            <person name="Birren B."/>
        </authorList>
    </citation>
    <scope>NUCLEOTIDE SEQUENCE [LARGE SCALE GENOMIC DNA]</scope>
    <source>
        <strain evidence="5 6">CBS 271.37</strain>
    </source>
</reference>
<evidence type="ECO:0000256" key="2">
    <source>
        <dbReference type="SAM" id="MobiDB-lite"/>
    </source>
</evidence>
<keyword evidence="1 3" id="KW-0732">Signal</keyword>
<dbReference type="VEuPathDB" id="FungiDB:Z517_01530"/>
<evidence type="ECO:0000313" key="5">
    <source>
        <dbReference type="EMBL" id="KIW86136.1"/>
    </source>
</evidence>